<evidence type="ECO:0000313" key="3">
    <source>
        <dbReference type="Proteomes" id="UP001428341"/>
    </source>
</evidence>
<comment type="caution">
    <text evidence="2">The sequence shown here is derived from an EMBL/GenBank/DDBJ whole genome shotgun (WGS) entry which is preliminary data.</text>
</comment>
<feature type="region of interest" description="Disordered" evidence="1">
    <location>
        <begin position="22"/>
        <end position="46"/>
    </location>
</feature>
<protein>
    <submittedName>
        <fullName evidence="2">Uncharacterized protein</fullName>
    </submittedName>
</protein>
<reference evidence="2 3" key="1">
    <citation type="submission" date="2024-05" db="EMBL/GenBank/DDBJ databases">
        <title>Haplotype-resolved chromosome-level genome assembly of Huyou (Citrus changshanensis).</title>
        <authorList>
            <person name="Miao C."/>
            <person name="Chen W."/>
            <person name="Wu Y."/>
            <person name="Wang L."/>
            <person name="Zhao S."/>
            <person name="Grierson D."/>
            <person name="Xu C."/>
            <person name="Chen K."/>
        </authorList>
    </citation>
    <scope>NUCLEOTIDE SEQUENCE [LARGE SCALE GENOMIC DNA]</scope>
    <source>
        <strain evidence="2">01-14</strain>
        <tissue evidence="2">Leaf</tissue>
    </source>
</reference>
<organism evidence="2 3">
    <name type="scientific">Citrus x changshan-huyou</name>
    <dbReference type="NCBI Taxonomy" id="2935761"/>
    <lineage>
        <taxon>Eukaryota</taxon>
        <taxon>Viridiplantae</taxon>
        <taxon>Streptophyta</taxon>
        <taxon>Embryophyta</taxon>
        <taxon>Tracheophyta</taxon>
        <taxon>Spermatophyta</taxon>
        <taxon>Magnoliopsida</taxon>
        <taxon>eudicotyledons</taxon>
        <taxon>Gunneridae</taxon>
        <taxon>Pentapetalae</taxon>
        <taxon>rosids</taxon>
        <taxon>malvids</taxon>
        <taxon>Sapindales</taxon>
        <taxon>Rutaceae</taxon>
        <taxon>Aurantioideae</taxon>
        <taxon>Citrus</taxon>
    </lineage>
</organism>
<gene>
    <name evidence="2" type="ORF">WN944_026737</name>
</gene>
<dbReference type="EMBL" id="JBCGBO010000025">
    <property type="protein sequence ID" value="KAK9174733.1"/>
    <property type="molecule type" value="Genomic_DNA"/>
</dbReference>
<dbReference type="Proteomes" id="UP001428341">
    <property type="component" value="Unassembled WGS sequence"/>
</dbReference>
<proteinExistence type="predicted"/>
<name>A0AAP0LHB4_9ROSI</name>
<sequence length="189" mass="21027">MLDKQASANFMSMTEIKKLAGNSHGKRAMLSPTPRMTRAPEPEDGAKMNGQILLESATTATKACQNADKESSTVLSDYAKYNEQVAQFRTERQRANKHVKEMVNPKLETFYLEPFVVTRDILTLINEGKAAKECVGEGYGDALRLNEEALRLRSVITTPVRSRSVTITLIRTRTGTNDFSGYNSGLIYT</sequence>
<keyword evidence="3" id="KW-1185">Reference proteome</keyword>
<dbReference type="AlphaFoldDB" id="A0AAP0LHB4"/>
<evidence type="ECO:0000256" key="1">
    <source>
        <dbReference type="SAM" id="MobiDB-lite"/>
    </source>
</evidence>
<evidence type="ECO:0000313" key="2">
    <source>
        <dbReference type="EMBL" id="KAK9174733.1"/>
    </source>
</evidence>
<accession>A0AAP0LHB4</accession>